<dbReference type="PATRIC" id="fig|1137281.3.peg.307"/>
<dbReference type="InterPro" id="IPR058625">
    <property type="entry name" value="MdtA-like_BSH"/>
</dbReference>
<name>M7MHV7_9FLAO</name>
<evidence type="ECO:0000313" key="5">
    <source>
        <dbReference type="Proteomes" id="UP000012024"/>
    </source>
</evidence>
<dbReference type="Proteomes" id="UP000012024">
    <property type="component" value="Unassembled WGS sequence"/>
</dbReference>
<dbReference type="InterPro" id="IPR058626">
    <property type="entry name" value="MdtA-like_b-barrel"/>
</dbReference>
<dbReference type="InterPro" id="IPR006143">
    <property type="entry name" value="RND_pump_MFP"/>
</dbReference>
<evidence type="ECO:0000313" key="4">
    <source>
        <dbReference type="EMBL" id="EMQ95817.1"/>
    </source>
</evidence>
<dbReference type="SUPFAM" id="SSF111369">
    <property type="entry name" value="HlyD-like secretion proteins"/>
    <property type="match status" value="1"/>
</dbReference>
<organism evidence="4 5">
    <name type="scientific">Xanthomarina gelatinilytica</name>
    <dbReference type="NCBI Taxonomy" id="1137281"/>
    <lineage>
        <taxon>Bacteria</taxon>
        <taxon>Pseudomonadati</taxon>
        <taxon>Bacteroidota</taxon>
        <taxon>Flavobacteriia</taxon>
        <taxon>Flavobacteriales</taxon>
        <taxon>Flavobacteriaceae</taxon>
        <taxon>Xanthomarina</taxon>
    </lineage>
</organism>
<evidence type="ECO:0000259" key="2">
    <source>
        <dbReference type="Pfam" id="PF25917"/>
    </source>
</evidence>
<feature type="domain" description="Multidrug resistance protein MdtA-like beta-barrel" evidence="3">
    <location>
        <begin position="181"/>
        <end position="261"/>
    </location>
</feature>
<evidence type="ECO:0000259" key="3">
    <source>
        <dbReference type="Pfam" id="PF25944"/>
    </source>
</evidence>
<keyword evidence="5" id="KW-1185">Reference proteome</keyword>
<dbReference type="PANTHER" id="PTHR30158:SF23">
    <property type="entry name" value="MULTIDRUG RESISTANCE PROTEIN MEXA"/>
    <property type="match status" value="1"/>
</dbReference>
<dbReference type="Gene3D" id="2.40.30.170">
    <property type="match status" value="1"/>
</dbReference>
<dbReference type="Gene3D" id="2.40.420.20">
    <property type="match status" value="1"/>
</dbReference>
<dbReference type="AlphaFoldDB" id="M7MHV7"/>
<comment type="caution">
    <text evidence="4">The sequence shown here is derived from an EMBL/GenBank/DDBJ whole genome shotgun (WGS) entry which is preliminary data.</text>
</comment>
<feature type="domain" description="Multidrug resistance protein MdtA-like barrel-sandwich hybrid" evidence="2">
    <location>
        <begin position="50"/>
        <end position="172"/>
    </location>
</feature>
<dbReference type="GO" id="GO:0005886">
    <property type="term" value="C:plasma membrane"/>
    <property type="evidence" value="ECO:0007669"/>
    <property type="project" value="TreeGrafter"/>
</dbReference>
<dbReference type="eggNOG" id="COG0845">
    <property type="taxonomic scope" value="Bacteria"/>
</dbReference>
<dbReference type="GO" id="GO:0046677">
    <property type="term" value="P:response to antibiotic"/>
    <property type="evidence" value="ECO:0007669"/>
    <property type="project" value="TreeGrafter"/>
</dbReference>
<proteinExistence type="inferred from homology"/>
<reference evidence="4 5" key="1">
    <citation type="submission" date="2012-12" db="EMBL/GenBank/DDBJ databases">
        <title>Genome assembly of Formosa sp. AK20.</title>
        <authorList>
            <person name="Kumar R."/>
            <person name="Khatri I."/>
            <person name="Vaidya B."/>
            <person name="Subramanian S."/>
            <person name="Pinnaka A."/>
        </authorList>
    </citation>
    <scope>NUCLEOTIDE SEQUENCE [LARGE SCALE GENOMIC DNA]</scope>
    <source>
        <strain evidence="4 5">AK20</strain>
    </source>
</reference>
<sequence>MVLTLSNCGNKETEQKAAPVLPFPVVKVVKQDVTTHQDFPASIEGKVNSQVRPKISGYIKEVLVKEGEVVKQGQSLFRLETQSLSQDANAAKANVNAAQVEVDKLKPLVEKNIISNVQLETANAKLAQAKSSYNSIVANIDYANVKSPVDGVVGSINYRKGALVSAQDPMPLTNVSSIDEVYAYFSMNEKEFITFMEEAKGETAREKLEKFPEVKLRLANGKLYDETGKIETITGDINTQTGTITFRAKFNNATGLLRNGSSGTILIPRTFENVMVIPAESTFERQGKSYVYEVVGDSLADRPISILKDANKIYIVDKGIEVGETILAKGLNKVSPGTKIKPIEKPLDSIINSFETVFK</sequence>
<accession>M7MHV7</accession>
<comment type="similarity">
    <text evidence="1">Belongs to the membrane fusion protein (MFP) (TC 8.A.1) family.</text>
</comment>
<dbReference type="Gene3D" id="2.40.50.100">
    <property type="match status" value="1"/>
</dbReference>
<gene>
    <name evidence="4" type="ORF">D778_01707</name>
</gene>
<evidence type="ECO:0000256" key="1">
    <source>
        <dbReference type="ARBA" id="ARBA00009477"/>
    </source>
</evidence>
<dbReference type="Pfam" id="PF25917">
    <property type="entry name" value="BSH_RND"/>
    <property type="match status" value="1"/>
</dbReference>
<dbReference type="GO" id="GO:0022857">
    <property type="term" value="F:transmembrane transporter activity"/>
    <property type="evidence" value="ECO:0007669"/>
    <property type="project" value="InterPro"/>
</dbReference>
<dbReference type="PANTHER" id="PTHR30158">
    <property type="entry name" value="ACRA/E-RELATED COMPONENT OF DRUG EFFLUX TRANSPORTER"/>
    <property type="match status" value="1"/>
</dbReference>
<dbReference type="EMBL" id="ANLA01000004">
    <property type="protein sequence ID" value="EMQ95817.1"/>
    <property type="molecule type" value="Genomic_DNA"/>
</dbReference>
<dbReference type="GO" id="GO:0030313">
    <property type="term" value="C:cell envelope"/>
    <property type="evidence" value="ECO:0007669"/>
    <property type="project" value="UniProtKB-SubCell"/>
</dbReference>
<protein>
    <submittedName>
        <fullName evidence="4">Secretion protein HlyD</fullName>
    </submittedName>
</protein>
<dbReference type="Pfam" id="PF25944">
    <property type="entry name" value="Beta-barrel_RND"/>
    <property type="match status" value="1"/>
</dbReference>
<dbReference type="Gene3D" id="1.10.287.470">
    <property type="entry name" value="Helix hairpin bin"/>
    <property type="match status" value="1"/>
</dbReference>
<dbReference type="NCBIfam" id="TIGR01730">
    <property type="entry name" value="RND_mfp"/>
    <property type="match status" value="1"/>
</dbReference>